<proteinExistence type="predicted"/>
<keyword evidence="1" id="KW-0472">Membrane</keyword>
<dbReference type="AlphaFoldDB" id="A0A9Q3JSJ8"/>
<keyword evidence="1" id="KW-1133">Transmembrane helix</keyword>
<dbReference type="Proteomes" id="UP000765509">
    <property type="component" value="Unassembled WGS sequence"/>
</dbReference>
<accession>A0A9Q3JSJ8</accession>
<protein>
    <submittedName>
        <fullName evidence="2">Uncharacterized protein</fullName>
    </submittedName>
</protein>
<keyword evidence="1" id="KW-0812">Transmembrane</keyword>
<name>A0A9Q3JSJ8_9BASI</name>
<keyword evidence="3" id="KW-1185">Reference proteome</keyword>
<evidence type="ECO:0000313" key="3">
    <source>
        <dbReference type="Proteomes" id="UP000765509"/>
    </source>
</evidence>
<reference evidence="2" key="1">
    <citation type="submission" date="2021-03" db="EMBL/GenBank/DDBJ databases">
        <title>Draft genome sequence of rust myrtle Austropuccinia psidii MF-1, a brazilian biotype.</title>
        <authorList>
            <person name="Quecine M.C."/>
            <person name="Pachon D.M.R."/>
            <person name="Bonatelli M.L."/>
            <person name="Correr F.H."/>
            <person name="Franceschini L.M."/>
            <person name="Leite T.F."/>
            <person name="Margarido G.R.A."/>
            <person name="Almeida C.A."/>
            <person name="Ferrarezi J.A."/>
            <person name="Labate C.A."/>
        </authorList>
    </citation>
    <scope>NUCLEOTIDE SEQUENCE</scope>
    <source>
        <strain evidence="2">MF-1</strain>
    </source>
</reference>
<dbReference type="OrthoDB" id="2981830at2759"/>
<gene>
    <name evidence="2" type="ORF">O181_107119</name>
</gene>
<evidence type="ECO:0000256" key="1">
    <source>
        <dbReference type="SAM" id="Phobius"/>
    </source>
</evidence>
<evidence type="ECO:0000313" key="2">
    <source>
        <dbReference type="EMBL" id="MBW0567404.1"/>
    </source>
</evidence>
<feature type="transmembrane region" description="Helical" evidence="1">
    <location>
        <begin position="131"/>
        <end position="148"/>
    </location>
</feature>
<organism evidence="2 3">
    <name type="scientific">Austropuccinia psidii MF-1</name>
    <dbReference type="NCBI Taxonomy" id="1389203"/>
    <lineage>
        <taxon>Eukaryota</taxon>
        <taxon>Fungi</taxon>
        <taxon>Dikarya</taxon>
        <taxon>Basidiomycota</taxon>
        <taxon>Pucciniomycotina</taxon>
        <taxon>Pucciniomycetes</taxon>
        <taxon>Pucciniales</taxon>
        <taxon>Sphaerophragmiaceae</taxon>
        <taxon>Austropuccinia</taxon>
    </lineage>
</organism>
<comment type="caution">
    <text evidence="2">The sequence shown here is derived from an EMBL/GenBank/DDBJ whole genome shotgun (WGS) entry which is preliminary data.</text>
</comment>
<dbReference type="EMBL" id="AVOT02080807">
    <property type="protein sequence ID" value="MBW0567404.1"/>
    <property type="molecule type" value="Genomic_DNA"/>
</dbReference>
<sequence>MSKTHSTSSKIQVENLFYGSMIKQLNIQDSFISTLNSSKDLAAALPMTYMEEISSPQENKWQKAILEELDSMTEQKVFIEANINEALRRHLKNLSSVPNGYLRKKENLNNSRDGWWPRVFERLMISIFKKYFLQHLLLGLSGCFFSISCKKKWKVCKFNGKLAFLHSLINKPVYMATKRNGPATINCART</sequence>